<gene>
    <name evidence="2" type="ORF">CKO28_18535</name>
</gene>
<comment type="caution">
    <text evidence="2">The sequence shown here is derived from an EMBL/GenBank/DDBJ whole genome shotgun (WGS) entry which is preliminary data.</text>
</comment>
<keyword evidence="1" id="KW-1133">Transmembrane helix</keyword>
<feature type="transmembrane region" description="Helical" evidence="1">
    <location>
        <begin position="86"/>
        <end position="106"/>
    </location>
</feature>
<evidence type="ECO:0000313" key="3">
    <source>
        <dbReference type="Proteomes" id="UP001296873"/>
    </source>
</evidence>
<name>A0ABS1DHU3_9PROT</name>
<dbReference type="Proteomes" id="UP001296873">
    <property type="component" value="Unassembled WGS sequence"/>
</dbReference>
<feature type="transmembrane region" description="Helical" evidence="1">
    <location>
        <begin position="139"/>
        <end position="157"/>
    </location>
</feature>
<organism evidence="2 3">
    <name type="scientific">Rhodovibrio sodomensis</name>
    <dbReference type="NCBI Taxonomy" id="1088"/>
    <lineage>
        <taxon>Bacteria</taxon>
        <taxon>Pseudomonadati</taxon>
        <taxon>Pseudomonadota</taxon>
        <taxon>Alphaproteobacteria</taxon>
        <taxon>Rhodospirillales</taxon>
        <taxon>Rhodovibrionaceae</taxon>
        <taxon>Rhodovibrio</taxon>
    </lineage>
</organism>
<evidence type="ECO:0000313" key="2">
    <source>
        <dbReference type="EMBL" id="MBK1670035.1"/>
    </source>
</evidence>
<proteinExistence type="predicted"/>
<accession>A0ABS1DHU3</accession>
<protein>
    <submittedName>
        <fullName evidence="2">Uncharacterized protein</fullName>
    </submittedName>
</protein>
<reference evidence="2 3" key="1">
    <citation type="journal article" date="2020" name="Microorganisms">
        <title>Osmotic Adaptation and Compatible Solute Biosynthesis of Phototrophic Bacteria as Revealed from Genome Analyses.</title>
        <authorList>
            <person name="Imhoff J.F."/>
            <person name="Rahn T."/>
            <person name="Kunzel S."/>
            <person name="Keller A."/>
            <person name="Neulinger S.C."/>
        </authorList>
    </citation>
    <scope>NUCLEOTIDE SEQUENCE [LARGE SCALE GENOMIC DNA]</scope>
    <source>
        <strain evidence="2 3">DSM 9895</strain>
    </source>
</reference>
<keyword evidence="3" id="KW-1185">Reference proteome</keyword>
<keyword evidence="1" id="KW-0812">Transmembrane</keyword>
<evidence type="ECO:0000256" key="1">
    <source>
        <dbReference type="SAM" id="Phobius"/>
    </source>
</evidence>
<dbReference type="EMBL" id="NRRL01000072">
    <property type="protein sequence ID" value="MBK1670035.1"/>
    <property type="molecule type" value="Genomic_DNA"/>
</dbReference>
<keyword evidence="1" id="KW-0472">Membrane</keyword>
<sequence length="205" mass="21887">MWLAGTARAQEIDPKLVEKADPESVGDAADKKMGSVLDVLERLQEQAGIDSPVETLLYAIAFISGLALVAKSLTDFVKFGSDPNRVPFSQPMLYFLAGIFLVQLGATTDTASETLGVSDVAFAYAEAAGSSTGGKILEIVFEFLHVIGIVTVMRALFLMPKIDGRQFTVGQVITHLVSGLLLMNFEWTSCTMLASFGWGDAICGG</sequence>